<comment type="subunit">
    <text evidence="2 10">Homodimer.</text>
</comment>
<dbReference type="InterPro" id="IPR006195">
    <property type="entry name" value="aa-tRNA-synth_II"/>
</dbReference>
<dbReference type="GO" id="GO:0005524">
    <property type="term" value="F:ATP binding"/>
    <property type="evidence" value="ECO:0007669"/>
    <property type="project" value="UniProtKB-UniRule"/>
</dbReference>
<evidence type="ECO:0000256" key="9">
    <source>
        <dbReference type="ARBA" id="ARBA00047639"/>
    </source>
</evidence>
<keyword evidence="3 10" id="KW-0963">Cytoplasm</keyword>
<dbReference type="RefSeq" id="WP_125089575.1">
    <property type="nucleotide sequence ID" value="NZ_RSAA01000007.1"/>
</dbReference>
<evidence type="ECO:0000313" key="13">
    <source>
        <dbReference type="EMBL" id="RRO18224.1"/>
    </source>
</evidence>
<keyword evidence="4 10" id="KW-0436">Ligase</keyword>
<organism evidence="13 14">
    <name type="scientific">Saccharopolyspora rhizosphaerae</name>
    <dbReference type="NCBI Taxonomy" id="2492662"/>
    <lineage>
        <taxon>Bacteria</taxon>
        <taxon>Bacillati</taxon>
        <taxon>Actinomycetota</taxon>
        <taxon>Actinomycetes</taxon>
        <taxon>Pseudonocardiales</taxon>
        <taxon>Pseudonocardiaceae</taxon>
        <taxon>Saccharopolyspora</taxon>
    </lineage>
</organism>
<feature type="binding site" evidence="11">
    <location>
        <begin position="82"/>
        <end position="84"/>
    </location>
    <ligand>
        <name>L-histidine</name>
        <dbReference type="ChEBI" id="CHEBI:57595"/>
    </ligand>
</feature>
<dbReference type="PROSITE" id="PS50862">
    <property type="entry name" value="AA_TRNA_LIGASE_II"/>
    <property type="match status" value="1"/>
</dbReference>
<gene>
    <name evidence="10" type="primary">hisS</name>
    <name evidence="13" type="ORF">EIL87_08280</name>
</gene>
<evidence type="ECO:0000256" key="1">
    <source>
        <dbReference type="ARBA" id="ARBA00008226"/>
    </source>
</evidence>
<dbReference type="PANTHER" id="PTHR43707:SF1">
    <property type="entry name" value="HISTIDINE--TRNA LIGASE, MITOCHONDRIAL-RELATED"/>
    <property type="match status" value="1"/>
</dbReference>
<name>A0A426JYI6_9PSEU</name>
<protein>
    <recommendedName>
        <fullName evidence="10">Histidine--tRNA ligase</fullName>
        <ecNumber evidence="10">6.1.1.21</ecNumber>
    </recommendedName>
    <alternativeName>
        <fullName evidence="10">Histidyl-tRNA synthetase</fullName>
        <shortName evidence="10">HisRS</shortName>
    </alternativeName>
</protein>
<keyword evidence="8 10" id="KW-0030">Aminoacyl-tRNA synthetase</keyword>
<comment type="subcellular location">
    <subcellularLocation>
        <location evidence="10">Cytoplasm</location>
    </subcellularLocation>
</comment>
<dbReference type="InterPro" id="IPR036621">
    <property type="entry name" value="Anticodon-bd_dom_sf"/>
</dbReference>
<dbReference type="NCBIfam" id="TIGR00442">
    <property type="entry name" value="hisS"/>
    <property type="match status" value="1"/>
</dbReference>
<dbReference type="HAMAP" id="MF_00127">
    <property type="entry name" value="His_tRNA_synth"/>
    <property type="match status" value="1"/>
</dbReference>
<reference evidence="13 14" key="1">
    <citation type="submission" date="2018-11" db="EMBL/GenBank/DDBJ databases">
        <title>Saccharopolyspora rhizosphaerae sp. nov., an actinomycete isolated from rhizosphere soil in Thailand.</title>
        <authorList>
            <person name="Intra B."/>
            <person name="Euanorasetr J."/>
            <person name="Take A."/>
            <person name="Inahashi Y."/>
            <person name="Mori M."/>
            <person name="Panbangred W."/>
            <person name="Matsumoto A."/>
        </authorList>
    </citation>
    <scope>NUCLEOTIDE SEQUENCE [LARGE SCALE GENOMIC DNA]</scope>
    <source>
        <strain evidence="13 14">H219</strain>
    </source>
</reference>
<dbReference type="InterPro" id="IPR015807">
    <property type="entry name" value="His-tRNA-ligase"/>
</dbReference>
<evidence type="ECO:0000256" key="6">
    <source>
        <dbReference type="ARBA" id="ARBA00022840"/>
    </source>
</evidence>
<dbReference type="Proteomes" id="UP000274515">
    <property type="component" value="Unassembled WGS sequence"/>
</dbReference>
<dbReference type="EC" id="6.1.1.21" evidence="10"/>
<sequence>MSTFNAPKGIPEYFPPDSAGFLAVRDTLSEAARRAGYGYIELPLFEDTSLFARGVGESTDVVSKEMYTFADRGGRSVTLRPEGTAGVMRSVIENGLDRGQLPVKLYYSGAFFRYERPQAGRYRQLQQVGVEAIGVDDPALDAEVIAIADEGYRRLGLTGHRIELTSLGDSTCRPAYRAKLQEFLRGLPLDEDTQQRAELNPLRVLDDKRPEVREVVADAPLMVDHLSADAKEHYEAVKAHLVDLGVEFVENPRLVRGLDYYTKTTFEFVHDGLGAQSGIGGGGRYDGLMAELGGQELSGIGFGLGVDRTLLACQAEGLSVGDLARCDVYCVPMGETAKRKLVAAAGGLRAHGIRVDLSYGGKGLKGAMKAADRSGARFALVLGERDLETGTAQLKELATGEQREVPLESLVDDVRAAVAERR</sequence>
<dbReference type="Pfam" id="PF13393">
    <property type="entry name" value="tRNA-synt_His"/>
    <property type="match status" value="1"/>
</dbReference>
<dbReference type="AlphaFoldDB" id="A0A426JYI6"/>
<evidence type="ECO:0000256" key="7">
    <source>
        <dbReference type="ARBA" id="ARBA00022917"/>
    </source>
</evidence>
<dbReference type="CDD" id="cd00859">
    <property type="entry name" value="HisRS_anticodon"/>
    <property type="match status" value="1"/>
</dbReference>
<comment type="similarity">
    <text evidence="1 10">Belongs to the class-II aminoacyl-tRNA synthetase family.</text>
</comment>
<dbReference type="InterPro" id="IPR033656">
    <property type="entry name" value="HisRS_anticodon"/>
</dbReference>
<evidence type="ECO:0000256" key="2">
    <source>
        <dbReference type="ARBA" id="ARBA00011738"/>
    </source>
</evidence>
<dbReference type="OrthoDB" id="9800814at2"/>
<keyword evidence="6 10" id="KW-0067">ATP-binding</keyword>
<evidence type="ECO:0000256" key="8">
    <source>
        <dbReference type="ARBA" id="ARBA00023146"/>
    </source>
</evidence>
<dbReference type="EMBL" id="RSAA01000007">
    <property type="protein sequence ID" value="RRO18224.1"/>
    <property type="molecule type" value="Genomic_DNA"/>
</dbReference>
<feature type="binding site" evidence="11">
    <location>
        <position position="127"/>
    </location>
    <ligand>
        <name>L-histidine</name>
        <dbReference type="ChEBI" id="CHEBI:57595"/>
    </ligand>
</feature>
<dbReference type="CDD" id="cd00773">
    <property type="entry name" value="HisRS-like_core"/>
    <property type="match status" value="1"/>
</dbReference>
<evidence type="ECO:0000259" key="12">
    <source>
        <dbReference type="PROSITE" id="PS50862"/>
    </source>
</evidence>
<dbReference type="Pfam" id="PF03129">
    <property type="entry name" value="HGTP_anticodon"/>
    <property type="match status" value="1"/>
</dbReference>
<evidence type="ECO:0000256" key="5">
    <source>
        <dbReference type="ARBA" id="ARBA00022741"/>
    </source>
</evidence>
<dbReference type="GO" id="GO:0006427">
    <property type="term" value="P:histidyl-tRNA aminoacylation"/>
    <property type="evidence" value="ECO:0007669"/>
    <property type="project" value="UniProtKB-UniRule"/>
</dbReference>
<dbReference type="SUPFAM" id="SSF52954">
    <property type="entry name" value="Class II aaRS ABD-related"/>
    <property type="match status" value="1"/>
</dbReference>
<dbReference type="PANTHER" id="PTHR43707">
    <property type="entry name" value="HISTIDYL-TRNA SYNTHETASE"/>
    <property type="match status" value="1"/>
</dbReference>
<accession>A0A426JYI6</accession>
<feature type="binding site" evidence="11">
    <location>
        <position position="113"/>
    </location>
    <ligand>
        <name>L-histidine</name>
        <dbReference type="ChEBI" id="CHEBI:57595"/>
    </ligand>
</feature>
<evidence type="ECO:0000256" key="3">
    <source>
        <dbReference type="ARBA" id="ARBA00022490"/>
    </source>
</evidence>
<dbReference type="InterPro" id="IPR045864">
    <property type="entry name" value="aa-tRNA-synth_II/BPL/LPL"/>
</dbReference>
<dbReference type="GO" id="GO:0005737">
    <property type="term" value="C:cytoplasm"/>
    <property type="evidence" value="ECO:0007669"/>
    <property type="project" value="UniProtKB-SubCell"/>
</dbReference>
<feature type="binding site" evidence="11">
    <location>
        <position position="256"/>
    </location>
    <ligand>
        <name>L-histidine</name>
        <dbReference type="ChEBI" id="CHEBI:57595"/>
    </ligand>
</feature>
<dbReference type="InterPro" id="IPR004154">
    <property type="entry name" value="Anticodon-bd"/>
</dbReference>
<keyword evidence="7 10" id="KW-0648">Protein biosynthesis</keyword>
<comment type="caution">
    <text evidence="13">The sequence shown here is derived from an EMBL/GenBank/DDBJ whole genome shotgun (WGS) entry which is preliminary data.</text>
</comment>
<dbReference type="PIRSF" id="PIRSF001549">
    <property type="entry name" value="His-tRNA_synth"/>
    <property type="match status" value="1"/>
</dbReference>
<dbReference type="Gene3D" id="3.30.930.10">
    <property type="entry name" value="Bira Bifunctional Protein, Domain 2"/>
    <property type="match status" value="1"/>
</dbReference>
<evidence type="ECO:0000256" key="4">
    <source>
        <dbReference type="ARBA" id="ARBA00022598"/>
    </source>
</evidence>
<comment type="catalytic activity">
    <reaction evidence="9 10">
        <text>tRNA(His) + L-histidine + ATP = L-histidyl-tRNA(His) + AMP + diphosphate + H(+)</text>
        <dbReference type="Rhea" id="RHEA:17313"/>
        <dbReference type="Rhea" id="RHEA-COMP:9665"/>
        <dbReference type="Rhea" id="RHEA-COMP:9689"/>
        <dbReference type="ChEBI" id="CHEBI:15378"/>
        <dbReference type="ChEBI" id="CHEBI:30616"/>
        <dbReference type="ChEBI" id="CHEBI:33019"/>
        <dbReference type="ChEBI" id="CHEBI:57595"/>
        <dbReference type="ChEBI" id="CHEBI:78442"/>
        <dbReference type="ChEBI" id="CHEBI:78527"/>
        <dbReference type="ChEBI" id="CHEBI:456215"/>
        <dbReference type="EC" id="6.1.1.21"/>
    </reaction>
</comment>
<dbReference type="InterPro" id="IPR004516">
    <property type="entry name" value="HisRS/HisZ"/>
</dbReference>
<evidence type="ECO:0000256" key="10">
    <source>
        <dbReference type="HAMAP-Rule" id="MF_00127"/>
    </source>
</evidence>
<keyword evidence="14" id="KW-1185">Reference proteome</keyword>
<dbReference type="GO" id="GO:0004821">
    <property type="term" value="F:histidine-tRNA ligase activity"/>
    <property type="evidence" value="ECO:0007669"/>
    <property type="project" value="UniProtKB-UniRule"/>
</dbReference>
<feature type="binding site" evidence="11">
    <location>
        <position position="131"/>
    </location>
    <ligand>
        <name>L-histidine</name>
        <dbReference type="ChEBI" id="CHEBI:57595"/>
    </ligand>
</feature>
<evidence type="ECO:0000256" key="11">
    <source>
        <dbReference type="PIRSR" id="PIRSR001549-1"/>
    </source>
</evidence>
<dbReference type="SUPFAM" id="SSF55681">
    <property type="entry name" value="Class II aaRS and biotin synthetases"/>
    <property type="match status" value="1"/>
</dbReference>
<feature type="binding site" evidence="11">
    <location>
        <begin position="260"/>
        <end position="261"/>
    </location>
    <ligand>
        <name>L-histidine</name>
        <dbReference type="ChEBI" id="CHEBI:57595"/>
    </ligand>
</feature>
<evidence type="ECO:0000313" key="14">
    <source>
        <dbReference type="Proteomes" id="UP000274515"/>
    </source>
</evidence>
<dbReference type="InterPro" id="IPR041715">
    <property type="entry name" value="HisRS-like_core"/>
</dbReference>
<keyword evidence="5 10" id="KW-0547">Nucleotide-binding</keyword>
<dbReference type="Gene3D" id="3.40.50.800">
    <property type="entry name" value="Anticodon-binding domain"/>
    <property type="match status" value="1"/>
</dbReference>
<proteinExistence type="inferred from homology"/>
<feature type="domain" description="Aminoacyl-transfer RNA synthetases class-II family profile" evidence="12">
    <location>
        <begin position="23"/>
        <end position="312"/>
    </location>
</feature>